<dbReference type="RefSeq" id="WP_148916581.1">
    <property type="nucleotide sequence ID" value="NZ_VSZS01000067.1"/>
</dbReference>
<reference evidence="1 2" key="1">
    <citation type="submission" date="2019-08" db="EMBL/GenBank/DDBJ databases">
        <authorList>
            <person name="Seo Y.L."/>
        </authorList>
    </citation>
    <scope>NUCLEOTIDE SEQUENCE [LARGE SCALE GENOMIC DNA]</scope>
    <source>
        <strain evidence="1 2">MaA-C15</strain>
    </source>
</reference>
<gene>
    <name evidence="1" type="ORF">FY036_20315</name>
</gene>
<accession>A0A5D4GN15</accession>
<dbReference type="SUPFAM" id="SSF46785">
    <property type="entry name" value="Winged helix' DNA-binding domain"/>
    <property type="match status" value="1"/>
</dbReference>
<evidence type="ECO:0000313" key="2">
    <source>
        <dbReference type="Proteomes" id="UP000323258"/>
    </source>
</evidence>
<dbReference type="Gene3D" id="1.10.10.10">
    <property type="entry name" value="Winged helix-like DNA-binding domain superfamily/Winged helix DNA-binding domain"/>
    <property type="match status" value="1"/>
</dbReference>
<dbReference type="Pfam" id="PF12840">
    <property type="entry name" value="HTH_20"/>
    <property type="match status" value="1"/>
</dbReference>
<comment type="caution">
    <text evidence="1">The sequence shown here is derived from an EMBL/GenBank/DDBJ whole genome shotgun (WGS) entry which is preliminary data.</text>
</comment>
<evidence type="ECO:0000313" key="1">
    <source>
        <dbReference type="EMBL" id="TYR30226.1"/>
    </source>
</evidence>
<keyword evidence="2" id="KW-1185">Reference proteome</keyword>
<dbReference type="InterPro" id="IPR036390">
    <property type="entry name" value="WH_DNA-bd_sf"/>
</dbReference>
<dbReference type="EMBL" id="VSZS01000067">
    <property type="protein sequence ID" value="TYR30226.1"/>
    <property type="molecule type" value="Genomic_DNA"/>
</dbReference>
<dbReference type="OrthoDB" id="155998at2"/>
<protein>
    <submittedName>
        <fullName evidence="1">Transcriptional regulator</fullName>
    </submittedName>
</protein>
<reference evidence="1 2" key="2">
    <citation type="submission" date="2019-09" db="EMBL/GenBank/DDBJ databases">
        <title>Mesorhizobium sp. MaA-C15 isolated from Microcystis aeruginosa.</title>
        <authorList>
            <person name="Jeong S.E."/>
            <person name="Jin H.M."/>
            <person name="Jeon C.O."/>
        </authorList>
    </citation>
    <scope>NUCLEOTIDE SEQUENCE [LARGE SCALE GENOMIC DNA]</scope>
    <source>
        <strain evidence="1 2">MaA-C15</strain>
    </source>
</reference>
<dbReference type="Proteomes" id="UP000323258">
    <property type="component" value="Unassembled WGS sequence"/>
</dbReference>
<name>A0A5D4GN15_9HYPH</name>
<dbReference type="InterPro" id="IPR036388">
    <property type="entry name" value="WH-like_DNA-bd_sf"/>
</dbReference>
<sequence length="218" mass="24592">MQAPASSDERLLRFLKFRGPQTAEAISRHLGITVPGVRKHLASLQQGDLIDHFDEAGSVGRPRRHWRLTQRAQARFPDSHAVLNVEMIASIRAVFGQEGLDRLVGERERQTLARYRLDLTEADGLAARVERLAALRTEEGYMAEFERLDDGTLLLVENHCPICAAARACQNFCRSELEVFRAALGPGAVVERDEHMLAGSRRCTYRITPRPEARHDDR</sequence>
<organism evidence="1 2">
    <name type="scientific">Neoaquamicrobium microcysteis</name>
    <dbReference type="NCBI Taxonomy" id="2682781"/>
    <lineage>
        <taxon>Bacteria</taxon>
        <taxon>Pseudomonadati</taxon>
        <taxon>Pseudomonadota</taxon>
        <taxon>Alphaproteobacteria</taxon>
        <taxon>Hyphomicrobiales</taxon>
        <taxon>Phyllobacteriaceae</taxon>
        <taxon>Neoaquamicrobium</taxon>
    </lineage>
</organism>
<proteinExistence type="predicted"/>
<dbReference type="AlphaFoldDB" id="A0A5D4GN15"/>